<feature type="domain" description="Tetrahydrofolate dehydrogenase/cyclohydrolase catalytic" evidence="12">
    <location>
        <begin position="13"/>
        <end position="127"/>
    </location>
</feature>
<protein>
    <recommendedName>
        <fullName evidence="11">Bifunctional protein FolD</fullName>
    </recommendedName>
    <domain>
        <recommendedName>
            <fullName evidence="11">Methylenetetrahydrofolate dehydrogenase</fullName>
            <ecNumber evidence="11">1.5.1.5</ecNumber>
        </recommendedName>
    </domain>
    <domain>
        <recommendedName>
            <fullName evidence="11">Methenyltetrahydrofolate cyclohydrolase</fullName>
            <ecNumber evidence="11">3.5.4.9</ecNumber>
        </recommendedName>
    </domain>
</protein>
<keyword evidence="17" id="KW-1185">Reference proteome</keyword>
<comment type="caution">
    <text evidence="11">Lacks conserved residue(s) required for the propagation of feature annotation.</text>
</comment>
<proteinExistence type="inferred from homology"/>
<dbReference type="PANTHER" id="PTHR48099">
    <property type="entry name" value="C-1-TETRAHYDROFOLATE SYNTHASE, CYTOPLASMIC-RELATED"/>
    <property type="match status" value="1"/>
</dbReference>
<dbReference type="Pfam" id="PF02882">
    <property type="entry name" value="THF_DHG_CYH_C"/>
    <property type="match status" value="1"/>
</dbReference>
<dbReference type="EMBL" id="JACATZ010000001">
    <property type="protein sequence ID" value="NWJ46058.1"/>
    <property type="molecule type" value="Genomic_DNA"/>
</dbReference>
<keyword evidence="10 11" id="KW-0511">Multifunctional enzyme</keyword>
<dbReference type="Gene3D" id="3.40.50.10860">
    <property type="entry name" value="Leucine Dehydrogenase, chain A, domain 1"/>
    <property type="match status" value="1"/>
</dbReference>
<dbReference type="GO" id="GO:0004477">
    <property type="term" value="F:methenyltetrahydrofolate cyclohydrolase activity"/>
    <property type="evidence" value="ECO:0007669"/>
    <property type="project" value="UniProtKB-UniRule"/>
</dbReference>
<evidence type="ECO:0000256" key="7">
    <source>
        <dbReference type="ARBA" id="ARBA00023002"/>
    </source>
</evidence>
<dbReference type="InterPro" id="IPR020630">
    <property type="entry name" value="THF_DH/CycHdrlase_cat_dom"/>
</dbReference>
<evidence type="ECO:0000256" key="2">
    <source>
        <dbReference type="ARBA" id="ARBA00022563"/>
    </source>
</evidence>
<accession>A0A8T7LVL6</accession>
<evidence type="ECO:0000259" key="13">
    <source>
        <dbReference type="Pfam" id="PF02882"/>
    </source>
</evidence>
<dbReference type="InterPro" id="IPR000672">
    <property type="entry name" value="THF_DH/CycHdrlase"/>
</dbReference>
<keyword evidence="8 11" id="KW-0368">Histidine biosynthesis</keyword>
<keyword evidence="5 11" id="KW-0378">Hydrolase</keyword>
<dbReference type="SUPFAM" id="SSF51735">
    <property type="entry name" value="NAD(P)-binding Rossmann-fold domains"/>
    <property type="match status" value="1"/>
</dbReference>
<sequence>MSFTTQSGQAVMMDGKALAKEERERLKAEVATFTEKHGFAPGLAVVLVGNDPASIDYSGVLVRHAREYGMHALHHVLPSGISFEQFTEEIAGLNADKSIHGISIQWPVPGIDQSHATLTLEPRKDVEGYHPISTGKLFSGSDTFIPATPLGGLRLLEHYGYKLYGKLCLVVGFGVTVGRPLTALLIAAGATPVVTHLPTPRETLVKLGREADFIFGAAGAAHLITGEMVKPGAVVVDFGMSFIDGKMYGDVEVESVRQVAQAVTTSPSVSGRLTSIALLENVLKAARQQTEQL</sequence>
<evidence type="ECO:0000256" key="9">
    <source>
        <dbReference type="ARBA" id="ARBA00023167"/>
    </source>
</evidence>
<keyword evidence="2 11" id="KW-0554">One-carbon metabolism</keyword>
<dbReference type="Proteomes" id="UP000521676">
    <property type="component" value="Unassembled WGS sequence"/>
</dbReference>
<feature type="domain" description="Tetrahydrofolate dehydrogenase/cyclohydrolase NAD(P)-binding" evidence="13">
    <location>
        <begin position="146"/>
        <end position="289"/>
    </location>
</feature>
<dbReference type="GO" id="GO:0035999">
    <property type="term" value="P:tetrahydrofolate interconversion"/>
    <property type="evidence" value="ECO:0007669"/>
    <property type="project" value="UniProtKB-UniRule"/>
</dbReference>
<dbReference type="EC" id="3.5.4.9" evidence="11"/>
<evidence type="ECO:0000256" key="3">
    <source>
        <dbReference type="ARBA" id="ARBA00022605"/>
    </source>
</evidence>
<dbReference type="EC" id="1.5.1.5" evidence="11"/>
<dbReference type="HAMAP" id="MF_01576">
    <property type="entry name" value="THF_DHG_CYH"/>
    <property type="match status" value="1"/>
</dbReference>
<dbReference type="PRINTS" id="PR00085">
    <property type="entry name" value="THFDHDRGNASE"/>
</dbReference>
<dbReference type="AlphaFoldDB" id="A0A8T7LVL6"/>
<gene>
    <name evidence="11" type="primary">folD</name>
    <name evidence="14" type="ORF">HXX08_09290</name>
    <name evidence="15" type="ORF">OZ401_001202</name>
</gene>
<dbReference type="EMBL" id="CP128399">
    <property type="protein sequence ID" value="WJW67918.1"/>
    <property type="molecule type" value="Genomic_DNA"/>
</dbReference>
<evidence type="ECO:0000313" key="15">
    <source>
        <dbReference type="EMBL" id="WJW67918.1"/>
    </source>
</evidence>
<keyword evidence="3 11" id="KW-0028">Amino-acid biosynthesis</keyword>
<dbReference type="Proteomes" id="UP001431572">
    <property type="component" value="Chromosome 1"/>
</dbReference>
<evidence type="ECO:0000256" key="11">
    <source>
        <dbReference type="HAMAP-Rule" id="MF_01576"/>
    </source>
</evidence>
<reference evidence="15" key="2">
    <citation type="journal article" date="2024" name="Nature">
        <title>Anoxygenic phototroph of the Chloroflexota uses a type I reaction centre.</title>
        <authorList>
            <person name="Tsuji J.M."/>
            <person name="Shaw N.A."/>
            <person name="Nagashima S."/>
            <person name="Venkiteswaran J.J."/>
            <person name="Schiff S.L."/>
            <person name="Watanabe T."/>
            <person name="Fukui M."/>
            <person name="Hanada S."/>
            <person name="Tank M."/>
            <person name="Neufeld J.D."/>
        </authorList>
    </citation>
    <scope>NUCLEOTIDE SEQUENCE</scope>
    <source>
        <strain evidence="15">L227-S17</strain>
    </source>
</reference>
<evidence type="ECO:0000256" key="4">
    <source>
        <dbReference type="ARBA" id="ARBA00022755"/>
    </source>
</evidence>
<dbReference type="RefSeq" id="WP_341469810.1">
    <property type="nucleotide sequence ID" value="NZ_CP128399.1"/>
</dbReference>
<name>A0A8T7LVL6_9CHLR</name>
<evidence type="ECO:0000313" key="14">
    <source>
        <dbReference type="EMBL" id="NWJ46058.1"/>
    </source>
</evidence>
<dbReference type="GO" id="GO:0006164">
    <property type="term" value="P:purine nucleotide biosynthetic process"/>
    <property type="evidence" value="ECO:0007669"/>
    <property type="project" value="UniProtKB-KW"/>
</dbReference>
<keyword evidence="9 11" id="KW-0486">Methionine biosynthesis</keyword>
<evidence type="ECO:0000256" key="10">
    <source>
        <dbReference type="ARBA" id="ARBA00023268"/>
    </source>
</evidence>
<organism evidence="14 16">
    <name type="scientific">Candidatus Chlorohelix allophototropha</name>
    <dbReference type="NCBI Taxonomy" id="3003348"/>
    <lineage>
        <taxon>Bacteria</taxon>
        <taxon>Bacillati</taxon>
        <taxon>Chloroflexota</taxon>
        <taxon>Chloroflexia</taxon>
        <taxon>Candidatus Chloroheliales</taxon>
        <taxon>Candidatus Chloroheliaceae</taxon>
        <taxon>Candidatus Chlorohelix</taxon>
    </lineage>
</organism>
<dbReference type="InterPro" id="IPR036291">
    <property type="entry name" value="NAD(P)-bd_dom_sf"/>
</dbReference>
<keyword evidence="6 11" id="KW-0521">NADP</keyword>
<dbReference type="GO" id="GO:0004488">
    <property type="term" value="F:methylenetetrahydrofolate dehydrogenase (NADP+) activity"/>
    <property type="evidence" value="ECO:0007669"/>
    <property type="project" value="UniProtKB-UniRule"/>
</dbReference>
<reference evidence="14 16" key="1">
    <citation type="submission" date="2020-06" db="EMBL/GenBank/DDBJ databases">
        <title>Anoxygenic phototrophic Chloroflexota member uses a Type I reaction center.</title>
        <authorList>
            <person name="Tsuji J.M."/>
            <person name="Shaw N.A."/>
            <person name="Nagashima S."/>
            <person name="Venkiteswaran J."/>
            <person name="Schiff S.L."/>
            <person name="Hanada S."/>
            <person name="Tank M."/>
            <person name="Neufeld J.D."/>
        </authorList>
    </citation>
    <scope>NUCLEOTIDE SEQUENCE [LARGE SCALE GENOMIC DNA]</scope>
    <source>
        <strain evidence="14">L227-S17</strain>
    </source>
</reference>
<dbReference type="InterPro" id="IPR046346">
    <property type="entry name" value="Aminoacid_DH-like_N_sf"/>
</dbReference>
<evidence type="ECO:0000256" key="6">
    <source>
        <dbReference type="ARBA" id="ARBA00022857"/>
    </source>
</evidence>
<keyword evidence="4 11" id="KW-0658">Purine biosynthesis</keyword>
<evidence type="ECO:0000256" key="5">
    <source>
        <dbReference type="ARBA" id="ARBA00022801"/>
    </source>
</evidence>
<dbReference type="GO" id="GO:0000105">
    <property type="term" value="P:L-histidine biosynthetic process"/>
    <property type="evidence" value="ECO:0007669"/>
    <property type="project" value="UniProtKB-KW"/>
</dbReference>
<comment type="similarity">
    <text evidence="11">Belongs to the tetrahydrofolate dehydrogenase/cyclohydrolase family.</text>
</comment>
<dbReference type="GO" id="GO:0009086">
    <property type="term" value="P:methionine biosynthetic process"/>
    <property type="evidence" value="ECO:0007669"/>
    <property type="project" value="UniProtKB-KW"/>
</dbReference>
<dbReference type="GO" id="GO:0005829">
    <property type="term" value="C:cytosol"/>
    <property type="evidence" value="ECO:0007669"/>
    <property type="project" value="TreeGrafter"/>
</dbReference>
<dbReference type="SUPFAM" id="SSF53223">
    <property type="entry name" value="Aminoacid dehydrogenase-like, N-terminal domain"/>
    <property type="match status" value="1"/>
</dbReference>
<comment type="catalytic activity">
    <reaction evidence="11">
        <text>(6R)-5,10-methylene-5,6,7,8-tetrahydrofolate + NADP(+) = (6R)-5,10-methenyltetrahydrofolate + NADPH</text>
        <dbReference type="Rhea" id="RHEA:22812"/>
        <dbReference type="ChEBI" id="CHEBI:15636"/>
        <dbReference type="ChEBI" id="CHEBI:57455"/>
        <dbReference type="ChEBI" id="CHEBI:57783"/>
        <dbReference type="ChEBI" id="CHEBI:58349"/>
        <dbReference type="EC" id="1.5.1.5"/>
    </reaction>
</comment>
<dbReference type="Gene3D" id="3.40.50.720">
    <property type="entry name" value="NAD(P)-binding Rossmann-like Domain"/>
    <property type="match status" value="1"/>
</dbReference>
<feature type="binding site" evidence="11">
    <location>
        <begin position="172"/>
        <end position="174"/>
    </location>
    <ligand>
        <name>NADP(+)</name>
        <dbReference type="ChEBI" id="CHEBI:58349"/>
    </ligand>
</feature>
<comment type="function">
    <text evidence="11">Catalyzes the oxidation of 5,10-methylenetetrahydrofolate to 5,10-methenyltetrahydrofolate and then the hydrolysis of 5,10-methenyltetrahydrofolate to 10-formyltetrahydrofolate.</text>
</comment>
<dbReference type="PANTHER" id="PTHR48099:SF5">
    <property type="entry name" value="C-1-TETRAHYDROFOLATE SYNTHASE, CYTOPLASMIC"/>
    <property type="match status" value="1"/>
</dbReference>
<comment type="subunit">
    <text evidence="11">Homodimer.</text>
</comment>
<evidence type="ECO:0000259" key="12">
    <source>
        <dbReference type="Pfam" id="PF00763"/>
    </source>
</evidence>
<dbReference type="InterPro" id="IPR020631">
    <property type="entry name" value="THF_DH/CycHdrlase_NAD-bd_dom"/>
</dbReference>
<dbReference type="Pfam" id="PF00763">
    <property type="entry name" value="THF_DHG_CYH"/>
    <property type="match status" value="1"/>
</dbReference>
<evidence type="ECO:0000313" key="16">
    <source>
        <dbReference type="Proteomes" id="UP000521676"/>
    </source>
</evidence>
<keyword evidence="7 11" id="KW-0560">Oxidoreductase</keyword>
<comment type="pathway">
    <text evidence="1 11">One-carbon metabolism; tetrahydrofolate interconversion.</text>
</comment>
<evidence type="ECO:0000256" key="8">
    <source>
        <dbReference type="ARBA" id="ARBA00023102"/>
    </source>
</evidence>
<comment type="catalytic activity">
    <reaction evidence="11">
        <text>(6R)-5,10-methenyltetrahydrofolate + H2O = (6R)-10-formyltetrahydrofolate + H(+)</text>
        <dbReference type="Rhea" id="RHEA:23700"/>
        <dbReference type="ChEBI" id="CHEBI:15377"/>
        <dbReference type="ChEBI" id="CHEBI:15378"/>
        <dbReference type="ChEBI" id="CHEBI:57455"/>
        <dbReference type="ChEBI" id="CHEBI:195366"/>
        <dbReference type="EC" id="3.5.4.9"/>
    </reaction>
</comment>
<evidence type="ECO:0000313" key="17">
    <source>
        <dbReference type="Proteomes" id="UP001431572"/>
    </source>
</evidence>
<evidence type="ECO:0000256" key="1">
    <source>
        <dbReference type="ARBA" id="ARBA00004777"/>
    </source>
</evidence>